<reference evidence="2" key="2">
    <citation type="journal article" date="2015" name="Data Brief">
        <title>Shoot transcriptome of the giant reed, Arundo donax.</title>
        <authorList>
            <person name="Barrero R.A."/>
            <person name="Guerrero F.D."/>
            <person name="Moolhuijzen P."/>
            <person name="Goolsby J.A."/>
            <person name="Tidwell J."/>
            <person name="Bellgard S.E."/>
            <person name="Bellgard M.I."/>
        </authorList>
    </citation>
    <scope>NUCLEOTIDE SEQUENCE</scope>
    <source>
        <tissue evidence="2">Shoot tissue taken approximately 20 cm above the soil surface</tissue>
    </source>
</reference>
<dbReference type="AlphaFoldDB" id="A0A0A9FJL3"/>
<name>A0A0A9FJL3_ARUDO</name>
<proteinExistence type="predicted"/>
<reference evidence="2" key="1">
    <citation type="submission" date="2014-09" db="EMBL/GenBank/DDBJ databases">
        <authorList>
            <person name="Magalhaes I.L.F."/>
            <person name="Oliveira U."/>
            <person name="Santos F.R."/>
            <person name="Vidigal T.H.D.A."/>
            <person name="Brescovit A.D."/>
            <person name="Santos A.J."/>
        </authorList>
    </citation>
    <scope>NUCLEOTIDE SEQUENCE</scope>
    <source>
        <tissue evidence="2">Shoot tissue taken approximately 20 cm above the soil surface</tissue>
    </source>
</reference>
<evidence type="ECO:0000256" key="1">
    <source>
        <dbReference type="SAM" id="Phobius"/>
    </source>
</evidence>
<keyword evidence="1" id="KW-0472">Membrane</keyword>
<keyword evidence="1" id="KW-0812">Transmembrane</keyword>
<keyword evidence="1" id="KW-1133">Transmembrane helix</keyword>
<dbReference type="EMBL" id="GBRH01186467">
    <property type="protein sequence ID" value="JAE11429.1"/>
    <property type="molecule type" value="Transcribed_RNA"/>
</dbReference>
<feature type="transmembrane region" description="Helical" evidence="1">
    <location>
        <begin position="20"/>
        <end position="38"/>
    </location>
</feature>
<protein>
    <submittedName>
        <fullName evidence="2">Uncharacterized protein</fullName>
    </submittedName>
</protein>
<accession>A0A0A9FJL3</accession>
<sequence>MLSTVHLPVLPVSPVSLTKIYFTSCAVTSLAMYKQYILHYITKQMRIIFSCDNSILTFQCFGVDFHIHGH</sequence>
<organism evidence="2">
    <name type="scientific">Arundo donax</name>
    <name type="common">Giant reed</name>
    <name type="synonym">Donax arundinaceus</name>
    <dbReference type="NCBI Taxonomy" id="35708"/>
    <lineage>
        <taxon>Eukaryota</taxon>
        <taxon>Viridiplantae</taxon>
        <taxon>Streptophyta</taxon>
        <taxon>Embryophyta</taxon>
        <taxon>Tracheophyta</taxon>
        <taxon>Spermatophyta</taxon>
        <taxon>Magnoliopsida</taxon>
        <taxon>Liliopsida</taxon>
        <taxon>Poales</taxon>
        <taxon>Poaceae</taxon>
        <taxon>PACMAD clade</taxon>
        <taxon>Arundinoideae</taxon>
        <taxon>Arundineae</taxon>
        <taxon>Arundo</taxon>
    </lineage>
</organism>
<evidence type="ECO:0000313" key="2">
    <source>
        <dbReference type="EMBL" id="JAE11429.1"/>
    </source>
</evidence>